<dbReference type="InterPro" id="IPR015424">
    <property type="entry name" value="PyrdxlP-dep_Trfase"/>
</dbReference>
<dbReference type="Gene3D" id="3.40.640.10">
    <property type="entry name" value="Type I PLP-dependent aspartate aminotransferase-like (Major domain)"/>
    <property type="match status" value="1"/>
</dbReference>
<dbReference type="InterPro" id="IPR010961">
    <property type="entry name" value="4pyrrol_synth_NH2levulA_synth"/>
</dbReference>
<evidence type="ECO:0000256" key="14">
    <source>
        <dbReference type="RuleBase" id="RU910713"/>
    </source>
</evidence>
<evidence type="ECO:0000256" key="11">
    <source>
        <dbReference type="ARBA" id="ARBA00031945"/>
    </source>
</evidence>
<dbReference type="PANTHER" id="PTHR13693">
    <property type="entry name" value="CLASS II AMINOTRANSFERASE/8-AMINO-7-OXONONANOATE SYNTHASE"/>
    <property type="match status" value="1"/>
</dbReference>
<accession>A0A077B1T2</accession>
<evidence type="ECO:0000256" key="7">
    <source>
        <dbReference type="ARBA" id="ARBA00022898"/>
    </source>
</evidence>
<dbReference type="Gene3D" id="3.90.1150.10">
    <property type="entry name" value="Aspartate Aminotransferase, domain 1"/>
    <property type="match status" value="1"/>
</dbReference>
<evidence type="ECO:0000256" key="2">
    <source>
        <dbReference type="ARBA" id="ARBA00005029"/>
    </source>
</evidence>
<protein>
    <recommendedName>
        <fullName evidence="5 14">5-aminolevulinate synthase</fullName>
        <ecNumber evidence="5 14">2.3.1.37</ecNumber>
    </recommendedName>
    <alternativeName>
        <fullName evidence="10 14">5-aminolevulinic acid synthase</fullName>
    </alternativeName>
    <alternativeName>
        <fullName evidence="11 14">Delta-ALA synthase</fullName>
    </alternativeName>
    <alternativeName>
        <fullName evidence="12 14">Delta-aminolevulinate synthase</fullName>
    </alternativeName>
</protein>
<comment type="similarity">
    <text evidence="3 14">Belongs to the class-II pyridoxal-phosphate-dependent aminotransferase family.</text>
</comment>
<comment type="subunit">
    <text evidence="4">Homodimer.</text>
</comment>
<dbReference type="EMBL" id="CP008941">
    <property type="protein sequence ID" value="AIK96905.1"/>
    <property type="molecule type" value="Genomic_DNA"/>
</dbReference>
<dbReference type="EC" id="2.3.1.37" evidence="5 14"/>
<evidence type="ECO:0000259" key="15">
    <source>
        <dbReference type="Pfam" id="PF00155"/>
    </source>
</evidence>
<dbReference type="Pfam" id="PF00155">
    <property type="entry name" value="Aminotran_1_2"/>
    <property type="match status" value="1"/>
</dbReference>
<keyword evidence="17" id="KW-1185">Reference proteome</keyword>
<dbReference type="SUPFAM" id="SSF53383">
    <property type="entry name" value="PLP-dependent transferases"/>
    <property type="match status" value="1"/>
</dbReference>
<keyword evidence="6 14" id="KW-0808">Transferase</keyword>
<sequence length="403" mass="44358">MDYDNFFDSYLCSLKAEGRYRVFINLERIVGAAPKALWHHDNTVDEVVVWCSNDYLALSQNPQVVDAMVSAAKIYGAGSGGTRNISGTANPHVLLEQAIADFHGKEAGLIFSSGYVANDTSICTLATSLPGCVVLSDEKNHASMIQGIRNSRAEKFIFRHNDMADLESKLQQIPLSKPKLIVFTAVYSMDGDMAPAVEIFALAKKYNALTFIDEVHAVGLYGATGAGVSELLGLQDQIDIIQGNFAKGFGVVGGYISGKRNLVDFVRSAASGFIFTTSMPPANAAAILRSMELVRDGQGLRDQFWQQVNYFKQQIAKTNLPYRETQGHIIPVVVGDAALCKEICDRLLYEDKIYIQPINYPTVPVGQERLRITITPAHTHEHIDQLLTALQRVYKDYQLSQAA</sequence>
<evidence type="ECO:0000313" key="16">
    <source>
        <dbReference type="EMBL" id="AIK96905.1"/>
    </source>
</evidence>
<dbReference type="Proteomes" id="UP000028926">
    <property type="component" value="Chromosome"/>
</dbReference>
<evidence type="ECO:0000256" key="13">
    <source>
        <dbReference type="ARBA" id="ARBA00047654"/>
    </source>
</evidence>
<dbReference type="GO" id="GO:0003870">
    <property type="term" value="F:5-aminolevulinate synthase activity"/>
    <property type="evidence" value="ECO:0007669"/>
    <property type="project" value="UniProtKB-EC"/>
</dbReference>
<dbReference type="GO" id="GO:0006782">
    <property type="term" value="P:protoporphyrinogen IX biosynthetic process"/>
    <property type="evidence" value="ECO:0007669"/>
    <property type="project" value="UniProtKB-UniRule"/>
</dbReference>
<dbReference type="eggNOG" id="COG0156">
    <property type="taxonomic scope" value="Bacteria"/>
</dbReference>
<reference evidence="16 17" key="1">
    <citation type="submission" date="2014-07" db="EMBL/GenBank/DDBJ databases">
        <title>Comparative genomic insights into amoeba endosymbionts belonging to the families of Holosporaceae and Candidatus Midichloriaceae within Rickettsiales.</title>
        <authorList>
            <person name="Wang Z."/>
            <person name="Wu M."/>
        </authorList>
    </citation>
    <scope>NUCLEOTIDE SEQUENCE [LARGE SCALE GENOMIC DNA]</scope>
    <source>
        <strain evidence="16">PRA3</strain>
    </source>
</reference>
<dbReference type="NCBIfam" id="TIGR01821">
    <property type="entry name" value="5aminolev_synth"/>
    <property type="match status" value="1"/>
</dbReference>
<dbReference type="InterPro" id="IPR004839">
    <property type="entry name" value="Aminotransferase_I/II_large"/>
</dbReference>
<evidence type="ECO:0000313" key="17">
    <source>
        <dbReference type="Proteomes" id="UP000028926"/>
    </source>
</evidence>
<evidence type="ECO:0000256" key="10">
    <source>
        <dbReference type="ARBA" id="ARBA00031691"/>
    </source>
</evidence>
<evidence type="ECO:0000256" key="9">
    <source>
        <dbReference type="ARBA" id="ARBA00023315"/>
    </source>
</evidence>
<dbReference type="RefSeq" id="WP_038465714.1">
    <property type="nucleotide sequence ID" value="NZ_CP008941.1"/>
</dbReference>
<evidence type="ECO:0000256" key="12">
    <source>
        <dbReference type="ARBA" id="ARBA00032773"/>
    </source>
</evidence>
<keyword evidence="9 14" id="KW-0012">Acyltransferase</keyword>
<dbReference type="InterPro" id="IPR050087">
    <property type="entry name" value="AON_synthase_class-II"/>
</dbReference>
<evidence type="ECO:0000256" key="3">
    <source>
        <dbReference type="ARBA" id="ARBA00008392"/>
    </source>
</evidence>
<dbReference type="GO" id="GO:0030170">
    <property type="term" value="F:pyridoxal phosphate binding"/>
    <property type="evidence" value="ECO:0007669"/>
    <property type="project" value="UniProtKB-UniRule"/>
</dbReference>
<dbReference type="HOGENOM" id="CLU_015846_11_1_5"/>
<dbReference type="InterPro" id="IPR015421">
    <property type="entry name" value="PyrdxlP-dep_Trfase_major"/>
</dbReference>
<dbReference type="AlphaFoldDB" id="A0A077B1T2"/>
<gene>
    <name evidence="16" type="ORF">ID47_09415</name>
</gene>
<dbReference type="CDD" id="cd06454">
    <property type="entry name" value="KBL_like"/>
    <property type="match status" value="1"/>
</dbReference>
<comment type="catalytic activity">
    <reaction evidence="13 14">
        <text>succinyl-CoA + glycine + H(+) = 5-aminolevulinate + CO2 + CoA</text>
        <dbReference type="Rhea" id="RHEA:12921"/>
        <dbReference type="ChEBI" id="CHEBI:15378"/>
        <dbReference type="ChEBI" id="CHEBI:16526"/>
        <dbReference type="ChEBI" id="CHEBI:57287"/>
        <dbReference type="ChEBI" id="CHEBI:57292"/>
        <dbReference type="ChEBI" id="CHEBI:57305"/>
        <dbReference type="ChEBI" id="CHEBI:356416"/>
        <dbReference type="EC" id="2.3.1.37"/>
    </reaction>
</comment>
<dbReference type="UniPathway" id="UPA00251">
    <property type="reaction ID" value="UER00375"/>
</dbReference>
<dbReference type="FunFam" id="3.40.640.10:FF:000006">
    <property type="entry name" value="5-aminolevulinate synthase, mitochondrial"/>
    <property type="match status" value="1"/>
</dbReference>
<dbReference type="KEGG" id="paca:ID47_09415"/>
<keyword evidence="8 14" id="KW-0350">Heme biosynthesis</keyword>
<feature type="domain" description="Aminotransferase class I/classII large" evidence="15">
    <location>
        <begin position="46"/>
        <end position="390"/>
    </location>
</feature>
<dbReference type="PANTHER" id="PTHR13693:SF102">
    <property type="entry name" value="2-AMINO-3-KETOBUTYRATE COENZYME A LIGASE, MITOCHONDRIAL"/>
    <property type="match status" value="1"/>
</dbReference>
<evidence type="ECO:0000256" key="5">
    <source>
        <dbReference type="ARBA" id="ARBA00013257"/>
    </source>
</evidence>
<comment type="cofactor">
    <cofactor evidence="1 14">
        <name>pyridoxal 5'-phosphate</name>
        <dbReference type="ChEBI" id="CHEBI:597326"/>
    </cofactor>
</comment>
<evidence type="ECO:0000256" key="4">
    <source>
        <dbReference type="ARBA" id="ARBA00011738"/>
    </source>
</evidence>
<dbReference type="STRING" id="91604.ID47_09415"/>
<proteinExistence type="inferred from homology"/>
<name>A0A077B1T2_9PROT</name>
<dbReference type="InterPro" id="IPR015422">
    <property type="entry name" value="PyrdxlP-dep_Trfase_small"/>
</dbReference>
<evidence type="ECO:0000256" key="1">
    <source>
        <dbReference type="ARBA" id="ARBA00001933"/>
    </source>
</evidence>
<evidence type="ECO:0000256" key="6">
    <source>
        <dbReference type="ARBA" id="ARBA00022679"/>
    </source>
</evidence>
<dbReference type="OrthoDB" id="9807157at2"/>
<organism evidence="16 17">
    <name type="scientific">Candidatus Odyssella acanthamoebae</name>
    <dbReference type="NCBI Taxonomy" id="91604"/>
    <lineage>
        <taxon>Bacteria</taxon>
        <taxon>Pseudomonadati</taxon>
        <taxon>Pseudomonadota</taxon>
        <taxon>Alphaproteobacteria</taxon>
        <taxon>Holosporales</taxon>
        <taxon>Candidatus Paracaedibacteraceae</taxon>
        <taxon>Candidatus Odyssella</taxon>
    </lineage>
</organism>
<evidence type="ECO:0000256" key="8">
    <source>
        <dbReference type="ARBA" id="ARBA00023133"/>
    </source>
</evidence>
<comment type="pathway">
    <text evidence="2 14">Porphyrin-containing compound metabolism; protoporphyrin-IX biosynthesis; 5-aminolevulinate from glycine: step 1/1.</text>
</comment>
<keyword evidence="7 14" id="KW-0663">Pyridoxal phosphate</keyword>